<dbReference type="Proteomes" id="UP000014803">
    <property type="component" value="Chromosome"/>
</dbReference>
<dbReference type="HOGENOM" id="CLU_1843815_0_0_7"/>
<proteinExistence type="predicted"/>
<dbReference type="KEGG" id="scu:SCE1572_05140"/>
<dbReference type="GO" id="GO:0016646">
    <property type="term" value="F:oxidoreductase activity, acting on the CH-NH group of donors, NAD or NADP as acceptor"/>
    <property type="evidence" value="ECO:0007669"/>
    <property type="project" value="UniProtKB-ARBA"/>
</dbReference>
<dbReference type="Gene3D" id="2.30.110.10">
    <property type="entry name" value="Electron Transport, Fmn-binding Protein, Chain A"/>
    <property type="match status" value="1"/>
</dbReference>
<dbReference type="InterPro" id="IPR012349">
    <property type="entry name" value="Split_barrel_FMN-bd"/>
</dbReference>
<name>S4XMY6_SORCE</name>
<dbReference type="STRING" id="1254432.SCE1572_05140"/>
<dbReference type="InterPro" id="IPR002563">
    <property type="entry name" value="Flavin_Rdtase-like_dom"/>
</dbReference>
<dbReference type="Pfam" id="PF01613">
    <property type="entry name" value="Flavin_Reduct"/>
    <property type="match status" value="1"/>
</dbReference>
<dbReference type="SUPFAM" id="SSF50475">
    <property type="entry name" value="FMN-binding split barrel"/>
    <property type="match status" value="1"/>
</dbReference>
<evidence type="ECO:0000313" key="2">
    <source>
        <dbReference type="EMBL" id="AGP33929.1"/>
    </source>
</evidence>
<organism evidence="2 3">
    <name type="scientific">Sorangium cellulosum So0157-2</name>
    <dbReference type="NCBI Taxonomy" id="1254432"/>
    <lineage>
        <taxon>Bacteria</taxon>
        <taxon>Pseudomonadati</taxon>
        <taxon>Myxococcota</taxon>
        <taxon>Polyangia</taxon>
        <taxon>Polyangiales</taxon>
        <taxon>Polyangiaceae</taxon>
        <taxon>Sorangium</taxon>
    </lineage>
</organism>
<protein>
    <recommendedName>
        <fullName evidence="1">Flavin reductase like domain-containing protein</fullName>
    </recommendedName>
</protein>
<sequence length="139" mass="15886">MSDAASSPSPPAFSRAGAHDVQVEILFCGICHSLEHRRHRRDPGDDRFLRGERHHRRRRDPGAAVGAPLIAECYASLECRLADARLVKTYNFFIFEVVKAHAATAPRYPRTLHDRGDGIFMLSGENTRRYRRLFRPDML</sequence>
<gene>
    <name evidence="2" type="ORF">SCE1572_05140</name>
</gene>
<evidence type="ECO:0000259" key="1">
    <source>
        <dbReference type="Pfam" id="PF01613"/>
    </source>
</evidence>
<dbReference type="AlphaFoldDB" id="S4XMY6"/>
<dbReference type="PATRIC" id="fig|1254432.3.peg.1148"/>
<dbReference type="eggNOG" id="COG1853">
    <property type="taxonomic scope" value="Bacteria"/>
</dbReference>
<dbReference type="EMBL" id="CP003969">
    <property type="protein sequence ID" value="AGP33929.1"/>
    <property type="molecule type" value="Genomic_DNA"/>
</dbReference>
<feature type="domain" description="Flavin reductase like" evidence="1">
    <location>
        <begin position="59"/>
        <end position="105"/>
    </location>
</feature>
<accession>S4XMY6</accession>
<dbReference type="OrthoDB" id="9794638at2"/>
<reference evidence="2 3" key="1">
    <citation type="journal article" date="2013" name="Sci. Rep.">
        <title>Extraordinary expansion of a Sorangium cellulosum genome from an alkaline milieu.</title>
        <authorList>
            <person name="Han K."/>
            <person name="Li Z.F."/>
            <person name="Peng R."/>
            <person name="Zhu L.P."/>
            <person name="Zhou T."/>
            <person name="Wang L.G."/>
            <person name="Li S.G."/>
            <person name="Zhang X.B."/>
            <person name="Hu W."/>
            <person name="Wu Z.H."/>
            <person name="Qin N."/>
            <person name="Li Y.Z."/>
        </authorList>
    </citation>
    <scope>NUCLEOTIDE SEQUENCE [LARGE SCALE GENOMIC DNA]</scope>
    <source>
        <strain evidence="2 3">So0157-2</strain>
    </source>
</reference>
<evidence type="ECO:0000313" key="3">
    <source>
        <dbReference type="Proteomes" id="UP000014803"/>
    </source>
</evidence>
<dbReference type="GO" id="GO:0010181">
    <property type="term" value="F:FMN binding"/>
    <property type="evidence" value="ECO:0007669"/>
    <property type="project" value="InterPro"/>
</dbReference>